<dbReference type="Proteomes" id="UP000190750">
    <property type="component" value="Unassembled WGS sequence"/>
</dbReference>
<dbReference type="EMBL" id="MTJN01000002">
    <property type="protein sequence ID" value="OOV07683.1"/>
    <property type="molecule type" value="Genomic_DNA"/>
</dbReference>
<name>A0A1T1AN07_RHOFE</name>
<sequence length="326" mass="34687">MPPTKDKLRPTVIGAPGASLRTPAGVRSEAQDVLSPARRVPAATPVVRQPTAIPGAERKRIEVAVSDFQALSPGAAAGVYEQARALVGAFVVDKASQRKAILWGHNLQQVHGDLVTEMLALARSPVLRHVEGYLARMMDILGSIDIMAVCGHGGDSLVGRLFQGINSRIDTPGELAQAQAELEQLLALMGGALDPLLDLKDRLLRLSRSMEGTAAQVEASAIGTLFLSERLRQGDAALAQCFVERSTSLTQTLVQMRQAGSTREIQIEQPIRLIGAIQNVALVVMPAFIGSIASIATLSASKTTISPTEAGELAYRLRDIISQLKP</sequence>
<comment type="caution">
    <text evidence="1">The sequence shown here is derived from an EMBL/GenBank/DDBJ whole genome shotgun (WGS) entry which is preliminary data.</text>
</comment>
<organism evidence="1 3">
    <name type="scientific">Rhodoferax fermentans</name>
    <dbReference type="NCBI Taxonomy" id="28066"/>
    <lineage>
        <taxon>Bacteria</taxon>
        <taxon>Pseudomonadati</taxon>
        <taxon>Pseudomonadota</taxon>
        <taxon>Betaproteobacteria</taxon>
        <taxon>Burkholderiales</taxon>
        <taxon>Comamonadaceae</taxon>
        <taxon>Rhodoferax</taxon>
    </lineage>
</organism>
<dbReference type="AlphaFoldDB" id="A0A1T1AN07"/>
<protein>
    <submittedName>
        <fullName evidence="1">Uncharacterized protein</fullName>
    </submittedName>
</protein>
<gene>
    <name evidence="1" type="ORF">RF819_00145</name>
    <name evidence="2" type="ORF">RF819_13960</name>
</gene>
<dbReference type="RefSeq" id="WP_078363109.1">
    <property type="nucleotide sequence ID" value="NZ_MTJN01000002.1"/>
</dbReference>
<evidence type="ECO:0000313" key="3">
    <source>
        <dbReference type="Proteomes" id="UP000190750"/>
    </source>
</evidence>
<evidence type="ECO:0000313" key="2">
    <source>
        <dbReference type="EMBL" id="OOV07683.1"/>
    </source>
</evidence>
<proteinExistence type="predicted"/>
<evidence type="ECO:0000313" key="1">
    <source>
        <dbReference type="EMBL" id="OOV05333.1"/>
    </source>
</evidence>
<accession>A0A1T1AN07</accession>
<dbReference type="STRING" id="28066.RF819_00145"/>
<dbReference type="OrthoDB" id="9156608at2"/>
<reference evidence="1 3" key="1">
    <citation type="submission" date="2017-01" db="EMBL/GenBank/DDBJ databases">
        <title>Genome sequencing of Rhodoferax fermentans JCM 7819.</title>
        <authorList>
            <person name="Kim Y.J."/>
            <person name="Farh M.E.-A."/>
            <person name="Yang D.-C."/>
        </authorList>
    </citation>
    <scope>NUCLEOTIDE SEQUENCE [LARGE SCALE GENOMIC DNA]</scope>
    <source>
        <strain evidence="1 3">JCM 7819</strain>
    </source>
</reference>
<dbReference type="EMBL" id="MTJN01000002">
    <property type="protein sequence ID" value="OOV05333.1"/>
    <property type="molecule type" value="Genomic_DNA"/>
</dbReference>
<keyword evidence="3" id="KW-1185">Reference proteome</keyword>